<reference evidence="3 4" key="1">
    <citation type="submission" date="2019-11" db="EMBL/GenBank/DDBJ databases">
        <authorList>
            <person name="Li X.-J."/>
            <person name="Feng X.-M."/>
        </authorList>
    </citation>
    <scope>NUCLEOTIDE SEQUENCE [LARGE SCALE GENOMIC DNA]</scope>
    <source>
        <strain evidence="3 4">XMNu-373</strain>
    </source>
</reference>
<proteinExistence type="predicted"/>
<comment type="caution">
    <text evidence="3">The sequence shown here is derived from an EMBL/GenBank/DDBJ whole genome shotgun (WGS) entry which is preliminary data.</text>
</comment>
<accession>A0A7K3M9U7</accession>
<dbReference type="InterPro" id="IPR023631">
    <property type="entry name" value="Amidase_dom"/>
</dbReference>
<gene>
    <name evidence="3" type="ORF">F7O44_23620</name>
</gene>
<evidence type="ECO:0000313" key="3">
    <source>
        <dbReference type="EMBL" id="NDL60069.1"/>
    </source>
</evidence>
<dbReference type="PANTHER" id="PTHR11895:SF176">
    <property type="entry name" value="AMIDASE AMID-RELATED"/>
    <property type="match status" value="1"/>
</dbReference>
<dbReference type="InterPro" id="IPR036928">
    <property type="entry name" value="AS_sf"/>
</dbReference>
<keyword evidence="4" id="KW-1185">Reference proteome</keyword>
<feature type="domain" description="Amidase" evidence="2">
    <location>
        <begin position="319"/>
        <end position="433"/>
    </location>
</feature>
<dbReference type="Proteomes" id="UP000460435">
    <property type="component" value="Unassembled WGS sequence"/>
</dbReference>
<dbReference type="EMBL" id="WLZY01000009">
    <property type="protein sequence ID" value="NDL60069.1"/>
    <property type="molecule type" value="Genomic_DNA"/>
</dbReference>
<sequence>MTPAHMPSIVDLGRSLRRRATTSSALVAESLRRAHELNPTLNAFALIDEEGALEAARTADRELVSGIDRGPLHGIPVAVKDLIDMAGLPTTCGSASSFGATARVDAEVVKRLRLGGAVIVGKTVLHEFAYGATGDRSVHGASRNPRDPSRMSGGSNGGSTVAVTSGVVPLAVGTDTVGSVRVPAALCGVVGLKPAYGAIPTTGVYPLAPSLDHVGLFAATSDDVLIGYKVLAAGQLRVLPESEGRLSVGWIPPGAIGVTEPRIDDLTHDLVVSAGLIVDTVEGFPGWRREQSLFDVVSTIQSREAYQVHEPHLDGDRDQIDTEVLARLDRGREVSAGEYAQADAARSELRATVEELLKVHDLLALPTVPTVAPPVGARRVTVAGAQLEVRSALLSLTNLWNLAGVPAMSVPAGEIGGLPFAVQLVTATGRESLMFAAARALELVR</sequence>
<protein>
    <submittedName>
        <fullName evidence="3">Amidase</fullName>
    </submittedName>
</protein>
<dbReference type="InterPro" id="IPR000120">
    <property type="entry name" value="Amidase"/>
</dbReference>
<dbReference type="AlphaFoldDB" id="A0A7K3M9U7"/>
<dbReference type="Gene3D" id="3.90.1300.10">
    <property type="entry name" value="Amidase signature (AS) domain"/>
    <property type="match status" value="1"/>
</dbReference>
<dbReference type="PANTHER" id="PTHR11895">
    <property type="entry name" value="TRANSAMIDASE"/>
    <property type="match status" value="1"/>
</dbReference>
<dbReference type="RefSeq" id="WP_162452765.1">
    <property type="nucleotide sequence ID" value="NZ_WLZY01000009.1"/>
</dbReference>
<feature type="domain" description="Amidase" evidence="2">
    <location>
        <begin position="26"/>
        <end position="231"/>
    </location>
</feature>
<feature type="region of interest" description="Disordered" evidence="1">
    <location>
        <begin position="136"/>
        <end position="158"/>
    </location>
</feature>
<evidence type="ECO:0000256" key="1">
    <source>
        <dbReference type="SAM" id="MobiDB-lite"/>
    </source>
</evidence>
<dbReference type="GO" id="GO:0003824">
    <property type="term" value="F:catalytic activity"/>
    <property type="evidence" value="ECO:0007669"/>
    <property type="project" value="InterPro"/>
</dbReference>
<dbReference type="SUPFAM" id="SSF75304">
    <property type="entry name" value="Amidase signature (AS) enzymes"/>
    <property type="match status" value="1"/>
</dbReference>
<evidence type="ECO:0000259" key="2">
    <source>
        <dbReference type="Pfam" id="PF01425"/>
    </source>
</evidence>
<dbReference type="Pfam" id="PF01425">
    <property type="entry name" value="Amidase"/>
    <property type="match status" value="2"/>
</dbReference>
<evidence type="ECO:0000313" key="4">
    <source>
        <dbReference type="Proteomes" id="UP000460435"/>
    </source>
</evidence>
<organism evidence="3 4">
    <name type="scientific">Phytoactinopolyspora mesophila</name>
    <dbReference type="NCBI Taxonomy" id="2650750"/>
    <lineage>
        <taxon>Bacteria</taxon>
        <taxon>Bacillati</taxon>
        <taxon>Actinomycetota</taxon>
        <taxon>Actinomycetes</taxon>
        <taxon>Jiangellales</taxon>
        <taxon>Jiangellaceae</taxon>
        <taxon>Phytoactinopolyspora</taxon>
    </lineage>
</organism>
<name>A0A7K3M9U7_9ACTN</name>